<evidence type="ECO:0000313" key="3">
    <source>
        <dbReference type="EMBL" id="VUD74152.1"/>
    </source>
</evidence>
<protein>
    <recommendedName>
        <fullName evidence="2">NAD(P)-binding domain-containing protein</fullName>
    </recommendedName>
</protein>
<feature type="domain" description="NAD(P)-binding" evidence="2">
    <location>
        <begin position="7"/>
        <end position="172"/>
    </location>
</feature>
<dbReference type="RefSeq" id="WP_142585361.1">
    <property type="nucleotide sequence ID" value="NZ_CABFPH010000105.1"/>
</dbReference>
<reference evidence="3 4" key="1">
    <citation type="submission" date="2019-06" db="EMBL/GenBank/DDBJ databases">
        <authorList>
            <person name="Rodrigo-Torres L."/>
            <person name="Arahal R. D."/>
            <person name="Lucena T."/>
        </authorList>
    </citation>
    <scope>NUCLEOTIDE SEQUENCE [LARGE SCALE GENOMIC DNA]</scope>
    <source>
        <strain evidence="3 4">SB0023/3</strain>
    </source>
</reference>
<name>A0A509EJA9_9HYPH</name>
<keyword evidence="4" id="KW-1185">Reference proteome</keyword>
<accession>A0A509EJA9</accession>
<dbReference type="SUPFAM" id="SSF51735">
    <property type="entry name" value="NAD(P)-binding Rossmann-fold domains"/>
    <property type="match status" value="1"/>
</dbReference>
<evidence type="ECO:0000259" key="2">
    <source>
        <dbReference type="Pfam" id="PF13460"/>
    </source>
</evidence>
<dbReference type="InterPro" id="IPR051164">
    <property type="entry name" value="NmrA-like_oxidored"/>
</dbReference>
<evidence type="ECO:0000313" key="4">
    <source>
        <dbReference type="Proteomes" id="UP000410984"/>
    </source>
</evidence>
<dbReference type="Gene3D" id="3.40.50.720">
    <property type="entry name" value="NAD(P)-binding Rossmann-like Domain"/>
    <property type="match status" value="1"/>
</dbReference>
<gene>
    <name evidence="3" type="ORF">MET9862_04780</name>
</gene>
<dbReference type="Pfam" id="PF13460">
    <property type="entry name" value="NAD_binding_10"/>
    <property type="match status" value="1"/>
</dbReference>
<dbReference type="EMBL" id="CABFPH010000105">
    <property type="protein sequence ID" value="VUD74152.1"/>
    <property type="molecule type" value="Genomic_DNA"/>
</dbReference>
<dbReference type="OrthoDB" id="9771302at2"/>
<dbReference type="PANTHER" id="PTHR42748">
    <property type="entry name" value="NITROGEN METABOLITE REPRESSION PROTEIN NMRA FAMILY MEMBER"/>
    <property type="match status" value="1"/>
</dbReference>
<organism evidence="3 4">
    <name type="scientific">Methylobacterium symbioticum</name>
    <dbReference type="NCBI Taxonomy" id="2584084"/>
    <lineage>
        <taxon>Bacteria</taxon>
        <taxon>Pseudomonadati</taxon>
        <taxon>Pseudomonadota</taxon>
        <taxon>Alphaproteobacteria</taxon>
        <taxon>Hyphomicrobiales</taxon>
        <taxon>Methylobacteriaceae</taxon>
        <taxon>Methylobacterium</taxon>
    </lineage>
</organism>
<sequence>MRIVIIGGSGLIGTRLAARLAEAGHSVLPASPRTGVDAVTGQGLAAALAGAEVVVDVANAPSFADGPVLDFFTRSTRTLLAAGAEAGLRHHVALSVVGTDRLKASGYFRAKLAQERLIAEGPLPYTIVRATQFFEFLGGIAAAGTRAGTVRVAPTGIQPIAAADVAALLAGIAVGPPARGLVEIAGPEAFRLDALLARVLAGDGRTVLADPEAGYFGTPVTGDPLLPGPAARLAPTRLDDWLPARAA</sequence>
<dbReference type="InterPro" id="IPR016040">
    <property type="entry name" value="NAD(P)-bd_dom"/>
</dbReference>
<dbReference type="PANTHER" id="PTHR42748:SF3">
    <property type="entry name" value="BLL4366 PROTEIN"/>
    <property type="match status" value="1"/>
</dbReference>
<keyword evidence="1" id="KW-0521">NADP</keyword>
<proteinExistence type="predicted"/>
<evidence type="ECO:0000256" key="1">
    <source>
        <dbReference type="ARBA" id="ARBA00022857"/>
    </source>
</evidence>
<dbReference type="Proteomes" id="UP000410984">
    <property type="component" value="Unassembled WGS sequence"/>
</dbReference>
<dbReference type="AlphaFoldDB" id="A0A509EJA9"/>
<dbReference type="InterPro" id="IPR036291">
    <property type="entry name" value="NAD(P)-bd_dom_sf"/>
</dbReference>